<dbReference type="Proteomes" id="UP000187406">
    <property type="component" value="Unassembled WGS sequence"/>
</dbReference>
<proteinExistence type="predicted"/>
<dbReference type="AlphaFoldDB" id="A0A1Q3CH60"/>
<reference evidence="2" key="1">
    <citation type="submission" date="2016-04" db="EMBL/GenBank/DDBJ databases">
        <title>Cephalotus genome sequencing.</title>
        <authorList>
            <person name="Fukushima K."/>
            <person name="Hasebe M."/>
            <person name="Fang X."/>
        </authorList>
    </citation>
    <scope>NUCLEOTIDE SEQUENCE [LARGE SCALE GENOMIC DNA]</scope>
    <source>
        <strain evidence="2">cv. St1</strain>
    </source>
</reference>
<dbReference type="Gene3D" id="3.60.10.10">
    <property type="entry name" value="Endonuclease/exonuclease/phosphatase"/>
    <property type="match status" value="1"/>
</dbReference>
<dbReference type="InParanoid" id="A0A1Q3CH60"/>
<accession>A0A1Q3CH60</accession>
<dbReference type="PANTHER" id="PTHR33710">
    <property type="entry name" value="BNAC02G09200D PROTEIN"/>
    <property type="match status" value="1"/>
</dbReference>
<dbReference type="EMBL" id="BDDD01001995">
    <property type="protein sequence ID" value="GAV79557.1"/>
    <property type="molecule type" value="Genomic_DNA"/>
</dbReference>
<dbReference type="PANTHER" id="PTHR33710:SF79">
    <property type="entry name" value="OS06G0205337 PROTEIN"/>
    <property type="match status" value="1"/>
</dbReference>
<comment type="caution">
    <text evidence="1">The sequence shown here is derived from an EMBL/GenBank/DDBJ whole genome shotgun (WGS) entry which is preliminary data.</text>
</comment>
<gene>
    <name evidence="1" type="ORF">CFOL_v3_23022</name>
</gene>
<dbReference type="SUPFAM" id="SSF56219">
    <property type="entry name" value="DNase I-like"/>
    <property type="match status" value="1"/>
</dbReference>
<evidence type="ECO:0000313" key="2">
    <source>
        <dbReference type="Proteomes" id="UP000187406"/>
    </source>
</evidence>
<evidence type="ECO:0000313" key="1">
    <source>
        <dbReference type="EMBL" id="GAV79557.1"/>
    </source>
</evidence>
<protein>
    <submittedName>
        <fullName evidence="1">Exo_endo_phos domain-containing protein</fullName>
    </submittedName>
</protein>
<organism evidence="1 2">
    <name type="scientific">Cephalotus follicularis</name>
    <name type="common">Albany pitcher plant</name>
    <dbReference type="NCBI Taxonomy" id="3775"/>
    <lineage>
        <taxon>Eukaryota</taxon>
        <taxon>Viridiplantae</taxon>
        <taxon>Streptophyta</taxon>
        <taxon>Embryophyta</taxon>
        <taxon>Tracheophyta</taxon>
        <taxon>Spermatophyta</taxon>
        <taxon>Magnoliopsida</taxon>
        <taxon>eudicotyledons</taxon>
        <taxon>Gunneridae</taxon>
        <taxon>Pentapetalae</taxon>
        <taxon>rosids</taxon>
        <taxon>fabids</taxon>
        <taxon>Oxalidales</taxon>
        <taxon>Cephalotaceae</taxon>
        <taxon>Cephalotus</taxon>
    </lineage>
</organism>
<dbReference type="OrthoDB" id="1742140at2759"/>
<dbReference type="InterPro" id="IPR036691">
    <property type="entry name" value="Endo/exonu/phosph_ase_sf"/>
</dbReference>
<sequence length="334" mass="39354">MQWNFCLNHNASLIGRIVVIWDPTHMQEVFISFVYGMCDSRTRKHLWAYLLYCANRFRKSPWILVEDFNVTRCSHEIALSDRITKPLEEFNSSIRAVELEDLKTTGLNFTWNNMRSGPTTISKKLDRALGNWQWFKCFRDSYVHVHNAGISDHSPLSIQLMQKVRTVGRPFKFLNLWADHLDFLNLVREEWVKTYEGPPFKSILLKLKSFKGRLKFLPTRPDIVVADLRLKLKEIQSDLNGKPEDAYLKSQEIRLRQELSLTAKMKEAFFKQKSIIQWLKEGFSNTAFFHRSVKVRQSKNHITRMLDDQGSWLESEQDIAQEGINFFSNLFENQ</sequence>
<name>A0A1Q3CH60_CEPFO</name>
<keyword evidence="2" id="KW-1185">Reference proteome</keyword>